<dbReference type="EMBL" id="PUEC01000030">
    <property type="protein sequence ID" value="PWB00838.1"/>
    <property type="molecule type" value="Genomic_DNA"/>
</dbReference>
<name>A0A2V1IN71_9BACT</name>
<comment type="caution">
    <text evidence="1">The sequence shown here is derived from an EMBL/GenBank/DDBJ whole genome shotgun (WGS) entry which is preliminary data.</text>
</comment>
<evidence type="ECO:0000313" key="1">
    <source>
        <dbReference type="EMBL" id="PWB00838.1"/>
    </source>
</evidence>
<dbReference type="GeneID" id="82527497"/>
<proteinExistence type="predicted"/>
<protein>
    <submittedName>
        <fullName evidence="1">Uncharacterized protein</fullName>
    </submittedName>
</protein>
<dbReference type="Proteomes" id="UP000244905">
    <property type="component" value="Unassembled WGS sequence"/>
</dbReference>
<evidence type="ECO:0000313" key="2">
    <source>
        <dbReference type="Proteomes" id="UP000244905"/>
    </source>
</evidence>
<reference evidence="2" key="1">
    <citation type="submission" date="2018-02" db="EMBL/GenBank/DDBJ databases">
        <authorList>
            <person name="Clavel T."/>
            <person name="Strowig T."/>
        </authorList>
    </citation>
    <scope>NUCLEOTIDE SEQUENCE [LARGE SCALE GENOMIC DNA]</scope>
    <source>
        <strain evidence="2">DSM 103720</strain>
    </source>
</reference>
<keyword evidence="2" id="KW-1185">Reference proteome</keyword>
<organism evidence="1 2">
    <name type="scientific">Duncaniella muris</name>
    <dbReference type="NCBI Taxonomy" id="2094150"/>
    <lineage>
        <taxon>Bacteria</taxon>
        <taxon>Pseudomonadati</taxon>
        <taxon>Bacteroidota</taxon>
        <taxon>Bacteroidia</taxon>
        <taxon>Bacteroidales</taxon>
        <taxon>Muribaculaceae</taxon>
        <taxon>Duncaniella</taxon>
    </lineage>
</organism>
<dbReference type="RefSeq" id="WP_205743446.1">
    <property type="nucleotide sequence ID" value="NZ_PUEC01000030.1"/>
</dbReference>
<sequence length="61" mass="6669">LLLSALGGGLGRPRRLGIPSPEGERRMTNAHLKVLHFDLESSGNEPTSKKTLNFVIGIRIF</sequence>
<feature type="non-terminal residue" evidence="1">
    <location>
        <position position="1"/>
    </location>
</feature>
<gene>
    <name evidence="1" type="ORF">C5O23_11465</name>
</gene>
<accession>A0A2V1IN71</accession>
<dbReference type="AlphaFoldDB" id="A0A2V1IN71"/>